<comment type="caution">
    <text evidence="2">The sequence shown here is derived from an EMBL/GenBank/DDBJ whole genome shotgun (WGS) entry which is preliminary data.</text>
</comment>
<feature type="compositionally biased region" description="Acidic residues" evidence="1">
    <location>
        <begin position="223"/>
        <end position="236"/>
    </location>
</feature>
<feature type="compositionally biased region" description="Basic residues" evidence="1">
    <location>
        <begin position="140"/>
        <end position="166"/>
    </location>
</feature>
<feature type="compositionally biased region" description="Basic and acidic residues" evidence="1">
    <location>
        <begin position="208"/>
        <end position="222"/>
    </location>
</feature>
<gene>
    <name evidence="2" type="ORF">V1478_018952</name>
</gene>
<name>A0ABD1ZSV1_VESSQ</name>
<feature type="compositionally biased region" description="Basic residues" evidence="1">
    <location>
        <begin position="14"/>
        <end position="27"/>
    </location>
</feature>
<feature type="compositionally biased region" description="Basic and acidic residues" evidence="1">
    <location>
        <begin position="237"/>
        <end position="247"/>
    </location>
</feature>
<feature type="compositionally biased region" description="Basic and acidic residues" evidence="1">
    <location>
        <begin position="91"/>
        <end position="139"/>
    </location>
</feature>
<organism evidence="2 3">
    <name type="scientific">Vespula squamosa</name>
    <name type="common">Southern yellow jacket</name>
    <name type="synonym">Wasp</name>
    <dbReference type="NCBI Taxonomy" id="30214"/>
    <lineage>
        <taxon>Eukaryota</taxon>
        <taxon>Metazoa</taxon>
        <taxon>Ecdysozoa</taxon>
        <taxon>Arthropoda</taxon>
        <taxon>Hexapoda</taxon>
        <taxon>Insecta</taxon>
        <taxon>Pterygota</taxon>
        <taxon>Neoptera</taxon>
        <taxon>Endopterygota</taxon>
        <taxon>Hymenoptera</taxon>
        <taxon>Apocrita</taxon>
        <taxon>Aculeata</taxon>
        <taxon>Vespoidea</taxon>
        <taxon>Vespidae</taxon>
        <taxon>Vespinae</taxon>
        <taxon>Vespula</taxon>
    </lineage>
</organism>
<evidence type="ECO:0000313" key="2">
    <source>
        <dbReference type="EMBL" id="KAL2711451.1"/>
    </source>
</evidence>
<evidence type="ECO:0000256" key="1">
    <source>
        <dbReference type="SAM" id="MobiDB-lite"/>
    </source>
</evidence>
<feature type="compositionally biased region" description="Acidic residues" evidence="1">
    <location>
        <begin position="171"/>
        <end position="182"/>
    </location>
</feature>
<evidence type="ECO:0000313" key="3">
    <source>
        <dbReference type="Proteomes" id="UP001607302"/>
    </source>
</evidence>
<sequence>MGYRSGRKSSNGRSKLHAVREHRRSSRSRAGLSSCVHRCVGSEGLQKIRNHIMKALDFGIESGYLVPTDATYKMLRVSSELLEKRRRGRTEKKEGETTKYRRKGSEDSWNLRDKENKEVESADRSTKKFEEHSVQDARRRQSGRRNCRSRSRSRGNRRRSRRRCRRCSPENPEEMGEDEDDYESNKNSGKRNARKERASSGSRSSRSKTQEIDRTDVGRSDDVSDISLDEDETDDEGDKKEKNPTKS</sequence>
<feature type="region of interest" description="Disordered" evidence="1">
    <location>
        <begin position="86"/>
        <end position="247"/>
    </location>
</feature>
<keyword evidence="3" id="KW-1185">Reference proteome</keyword>
<feature type="region of interest" description="Disordered" evidence="1">
    <location>
        <begin position="1"/>
        <end position="33"/>
    </location>
</feature>
<dbReference type="EMBL" id="JAUDFV010000174">
    <property type="protein sequence ID" value="KAL2711451.1"/>
    <property type="molecule type" value="Genomic_DNA"/>
</dbReference>
<proteinExistence type="predicted"/>
<dbReference type="AlphaFoldDB" id="A0ABD1ZSV1"/>
<protein>
    <submittedName>
        <fullName evidence="2">Serine/arginine-rich splicing factor 4-like</fullName>
    </submittedName>
</protein>
<reference evidence="2 3" key="1">
    <citation type="journal article" date="2024" name="Ann. Entomol. Soc. Am.">
        <title>Genomic analyses of the southern and eastern yellowjacket wasps (Hymenoptera: Vespidae) reveal evolutionary signatures of social life.</title>
        <authorList>
            <person name="Catto M.A."/>
            <person name="Caine P.B."/>
            <person name="Orr S.E."/>
            <person name="Hunt B.G."/>
            <person name="Goodisman M.A.D."/>
        </authorList>
    </citation>
    <scope>NUCLEOTIDE SEQUENCE [LARGE SCALE GENOMIC DNA]</scope>
    <source>
        <strain evidence="2">233</strain>
        <tissue evidence="2">Head and thorax</tissue>
    </source>
</reference>
<dbReference type="Proteomes" id="UP001607302">
    <property type="component" value="Unassembled WGS sequence"/>
</dbReference>
<accession>A0ABD1ZSV1</accession>